<evidence type="ECO:0000259" key="4">
    <source>
        <dbReference type="Pfam" id="PF13178"/>
    </source>
</evidence>
<keyword evidence="1" id="KW-0112">Calmodulin-binding</keyword>
<gene>
    <name evidence="5" type="ORF">Acr_24g0010010</name>
</gene>
<reference evidence="5 6" key="1">
    <citation type="submission" date="2019-07" db="EMBL/GenBank/DDBJ databases">
        <title>De Novo Assembly of kiwifruit Actinidia rufa.</title>
        <authorList>
            <person name="Sugita-Konishi S."/>
            <person name="Sato K."/>
            <person name="Mori E."/>
            <person name="Abe Y."/>
            <person name="Kisaki G."/>
            <person name="Hamano K."/>
            <person name="Suezawa K."/>
            <person name="Otani M."/>
            <person name="Fukuda T."/>
            <person name="Manabe T."/>
            <person name="Gomi K."/>
            <person name="Tabuchi M."/>
            <person name="Akimitsu K."/>
            <person name="Kataoka I."/>
        </authorList>
    </citation>
    <scope>NUCLEOTIDE SEQUENCE [LARGE SCALE GENOMIC DNA]</scope>
    <source>
        <strain evidence="6">cv. Fuchu</strain>
    </source>
</reference>
<sequence length="472" mass="51102">MGKKGSWISVVKKALSSESKEKKDKESGSRISTSGNCIACLSRLPLEELKFSEAENEQNRHAYSVALATAAAAEAAVVAAQAAAEVVQLTSCGRCSGKMKEEVAAIKIQNAFRGYLYSPALMSQLFLINGKQIYSKSKEGLEGLERTGEVEISSTRAVCQTSSHNHLTVHADSCPCAVSDTCQKDQNVQREPSPPETAPAEMCEKELEKLRASVGEDWNISLQSKEQIDAKLQNKQEAAARRERALAYAYSHQQILKNSSKSANPTFMDPNNPHWGWSWLERWMAARPWANRSANDRELNSDYASVKSATSRATSVSGLSKTHFRHDNKPSPTVQKPCRVPIWKSPLTPPSRATKTTPKGSGGGSGGGDDAMSMQSFRSERYRRHSTGGSSVRDDESLASSPAAPRYMGSTNSAKARSKLPSPLGINGTPEKASVGSAKKRLSFSPSSAGTRRHSGPPKLVSEEKTSNGVRK</sequence>
<evidence type="ECO:0000256" key="3">
    <source>
        <dbReference type="SAM" id="MobiDB-lite"/>
    </source>
</evidence>
<feature type="compositionally biased region" description="Polar residues" evidence="3">
    <location>
        <begin position="307"/>
        <end position="320"/>
    </location>
</feature>
<dbReference type="Proteomes" id="UP000585474">
    <property type="component" value="Unassembled WGS sequence"/>
</dbReference>
<dbReference type="Pfam" id="PF13178">
    <property type="entry name" value="DUF4005"/>
    <property type="match status" value="1"/>
</dbReference>
<dbReference type="InterPro" id="IPR025064">
    <property type="entry name" value="DUF4005"/>
</dbReference>
<dbReference type="PANTHER" id="PTHR32295">
    <property type="entry name" value="IQ-DOMAIN 5-RELATED"/>
    <property type="match status" value="1"/>
</dbReference>
<evidence type="ECO:0000256" key="1">
    <source>
        <dbReference type="ARBA" id="ARBA00022860"/>
    </source>
</evidence>
<feature type="domain" description="DUF4005" evidence="4">
    <location>
        <begin position="381"/>
        <end position="457"/>
    </location>
</feature>
<organism evidence="5 6">
    <name type="scientific">Actinidia rufa</name>
    <dbReference type="NCBI Taxonomy" id="165716"/>
    <lineage>
        <taxon>Eukaryota</taxon>
        <taxon>Viridiplantae</taxon>
        <taxon>Streptophyta</taxon>
        <taxon>Embryophyta</taxon>
        <taxon>Tracheophyta</taxon>
        <taxon>Spermatophyta</taxon>
        <taxon>Magnoliopsida</taxon>
        <taxon>eudicotyledons</taxon>
        <taxon>Gunneridae</taxon>
        <taxon>Pentapetalae</taxon>
        <taxon>asterids</taxon>
        <taxon>Ericales</taxon>
        <taxon>Actinidiaceae</taxon>
        <taxon>Actinidia</taxon>
    </lineage>
</organism>
<dbReference type="AlphaFoldDB" id="A0A7J0GVP9"/>
<comment type="similarity">
    <text evidence="2">Belongs to the IQD family.</text>
</comment>
<dbReference type="EMBL" id="BJWL01000024">
    <property type="protein sequence ID" value="GFZ14811.1"/>
    <property type="molecule type" value="Genomic_DNA"/>
</dbReference>
<protein>
    <recommendedName>
        <fullName evidence="4">DUF4005 domain-containing protein</fullName>
    </recommendedName>
</protein>
<keyword evidence="6" id="KW-1185">Reference proteome</keyword>
<feature type="compositionally biased region" description="Gly residues" evidence="3">
    <location>
        <begin position="360"/>
        <end position="369"/>
    </location>
</feature>
<comment type="caution">
    <text evidence="5">The sequence shown here is derived from an EMBL/GenBank/DDBJ whole genome shotgun (WGS) entry which is preliminary data.</text>
</comment>
<dbReference type="OrthoDB" id="1923765at2759"/>
<name>A0A7J0GVP9_9ERIC</name>
<proteinExistence type="inferred from homology"/>
<dbReference type="PANTHER" id="PTHR32295:SF216">
    <property type="entry name" value="PROTEIN IQ-DOMAIN 3"/>
    <property type="match status" value="1"/>
</dbReference>
<dbReference type="GO" id="GO:0005516">
    <property type="term" value="F:calmodulin binding"/>
    <property type="evidence" value="ECO:0007669"/>
    <property type="project" value="UniProtKB-KW"/>
</dbReference>
<evidence type="ECO:0000313" key="5">
    <source>
        <dbReference type="EMBL" id="GFZ14811.1"/>
    </source>
</evidence>
<feature type="region of interest" description="Disordered" evidence="3">
    <location>
        <begin position="304"/>
        <end position="472"/>
    </location>
</feature>
<evidence type="ECO:0000256" key="2">
    <source>
        <dbReference type="ARBA" id="ARBA00024341"/>
    </source>
</evidence>
<accession>A0A7J0GVP9</accession>
<evidence type="ECO:0000313" key="6">
    <source>
        <dbReference type="Proteomes" id="UP000585474"/>
    </source>
</evidence>
<dbReference type="PROSITE" id="PS50096">
    <property type="entry name" value="IQ"/>
    <property type="match status" value="1"/>
</dbReference>